<dbReference type="InterPro" id="IPR050319">
    <property type="entry name" value="ABC_transp_ATP-bind"/>
</dbReference>
<dbReference type="InterPro" id="IPR013563">
    <property type="entry name" value="Oligopep_ABC_C"/>
</dbReference>
<evidence type="ECO:0000256" key="2">
    <source>
        <dbReference type="ARBA" id="ARBA00022741"/>
    </source>
</evidence>
<dbReference type="PROSITE" id="PS00211">
    <property type="entry name" value="ABC_TRANSPORTER_1"/>
    <property type="match status" value="1"/>
</dbReference>
<dbReference type="GO" id="GO:0055085">
    <property type="term" value="P:transmembrane transport"/>
    <property type="evidence" value="ECO:0007669"/>
    <property type="project" value="UniProtKB-ARBA"/>
</dbReference>
<keyword evidence="6" id="KW-1185">Reference proteome</keyword>
<dbReference type="Pfam" id="PF00005">
    <property type="entry name" value="ABC_tran"/>
    <property type="match status" value="1"/>
</dbReference>
<dbReference type="PANTHER" id="PTHR43776">
    <property type="entry name" value="TRANSPORT ATP-BINDING PROTEIN"/>
    <property type="match status" value="1"/>
</dbReference>
<evidence type="ECO:0000256" key="3">
    <source>
        <dbReference type="ARBA" id="ARBA00022840"/>
    </source>
</evidence>
<sequence length="273" mass="29839">MLLEAKNVSKTFRSGRGTETVHAVRDATLRARPGDFVAIVGESGSGKSTLARILLDLIPPSSGGVELDGVPISAMTKKERVQYRRHVQAVLQDPAGSLNPRKRVEQTVGEVIRLHRIATTRVQVREKVREALHLVGLNPAEEFLDRFPHELSGGQRQRVLIARAVALNPQIIVADEAVSALDASVKAGVLRVMADLKDRLGVGYVFITHDLPVVRKVADYVYVMRSGEIVEEGAKEAIFADPSHPYTQTLLAAAPVLHRARSDRSLDSTAREV</sequence>
<evidence type="ECO:0000313" key="5">
    <source>
        <dbReference type="EMBL" id="GGP01869.1"/>
    </source>
</evidence>
<evidence type="ECO:0000313" key="6">
    <source>
        <dbReference type="Proteomes" id="UP000660745"/>
    </source>
</evidence>
<gene>
    <name evidence="5" type="ORF">GCM10012278_06830</name>
</gene>
<dbReference type="AlphaFoldDB" id="A0A917ZZE3"/>
<keyword evidence="3" id="KW-0067">ATP-binding</keyword>
<dbReference type="InterPro" id="IPR003593">
    <property type="entry name" value="AAA+_ATPase"/>
</dbReference>
<keyword evidence="2" id="KW-0547">Nucleotide-binding</keyword>
<proteinExistence type="predicted"/>
<evidence type="ECO:0000259" key="4">
    <source>
        <dbReference type="PROSITE" id="PS50893"/>
    </source>
</evidence>
<dbReference type="Proteomes" id="UP000660745">
    <property type="component" value="Unassembled WGS sequence"/>
</dbReference>
<dbReference type="GO" id="GO:0005524">
    <property type="term" value="F:ATP binding"/>
    <property type="evidence" value="ECO:0007669"/>
    <property type="project" value="UniProtKB-KW"/>
</dbReference>
<keyword evidence="1" id="KW-0813">Transport</keyword>
<dbReference type="Pfam" id="PF08352">
    <property type="entry name" value="oligo_HPY"/>
    <property type="match status" value="1"/>
</dbReference>
<organism evidence="5 6">
    <name type="scientific">Nonomuraea glycinis</name>
    <dbReference type="NCBI Taxonomy" id="2047744"/>
    <lineage>
        <taxon>Bacteria</taxon>
        <taxon>Bacillati</taxon>
        <taxon>Actinomycetota</taxon>
        <taxon>Actinomycetes</taxon>
        <taxon>Streptosporangiales</taxon>
        <taxon>Streptosporangiaceae</taxon>
        <taxon>Nonomuraea</taxon>
    </lineage>
</organism>
<dbReference type="SMART" id="SM00382">
    <property type="entry name" value="AAA"/>
    <property type="match status" value="1"/>
</dbReference>
<reference evidence="5" key="1">
    <citation type="journal article" date="2014" name="Int. J. Syst. Evol. Microbiol.">
        <title>Complete genome sequence of Corynebacterium casei LMG S-19264T (=DSM 44701T), isolated from a smear-ripened cheese.</title>
        <authorList>
            <consortium name="US DOE Joint Genome Institute (JGI-PGF)"/>
            <person name="Walter F."/>
            <person name="Albersmeier A."/>
            <person name="Kalinowski J."/>
            <person name="Ruckert C."/>
        </authorList>
    </citation>
    <scope>NUCLEOTIDE SEQUENCE</scope>
    <source>
        <strain evidence="5">CGMCC 4.7430</strain>
    </source>
</reference>
<dbReference type="EMBL" id="BMNK01000001">
    <property type="protein sequence ID" value="GGP01869.1"/>
    <property type="molecule type" value="Genomic_DNA"/>
</dbReference>
<reference evidence="5" key="2">
    <citation type="submission" date="2020-09" db="EMBL/GenBank/DDBJ databases">
        <authorList>
            <person name="Sun Q."/>
            <person name="Zhou Y."/>
        </authorList>
    </citation>
    <scope>NUCLEOTIDE SEQUENCE</scope>
    <source>
        <strain evidence="5">CGMCC 4.7430</strain>
    </source>
</reference>
<dbReference type="Gene3D" id="3.40.50.300">
    <property type="entry name" value="P-loop containing nucleotide triphosphate hydrolases"/>
    <property type="match status" value="1"/>
</dbReference>
<dbReference type="InterPro" id="IPR027417">
    <property type="entry name" value="P-loop_NTPase"/>
</dbReference>
<name>A0A917ZZE3_9ACTN</name>
<dbReference type="GO" id="GO:0016887">
    <property type="term" value="F:ATP hydrolysis activity"/>
    <property type="evidence" value="ECO:0007669"/>
    <property type="project" value="InterPro"/>
</dbReference>
<dbReference type="RefSeq" id="WP_225276789.1">
    <property type="nucleotide sequence ID" value="NZ_BMNK01000001.1"/>
</dbReference>
<protein>
    <recommendedName>
        <fullName evidence="4">ABC transporter domain-containing protein</fullName>
    </recommendedName>
</protein>
<evidence type="ECO:0000256" key="1">
    <source>
        <dbReference type="ARBA" id="ARBA00022448"/>
    </source>
</evidence>
<dbReference type="CDD" id="cd03257">
    <property type="entry name" value="ABC_NikE_OppD_transporters"/>
    <property type="match status" value="1"/>
</dbReference>
<dbReference type="GO" id="GO:0015833">
    <property type="term" value="P:peptide transport"/>
    <property type="evidence" value="ECO:0007669"/>
    <property type="project" value="InterPro"/>
</dbReference>
<comment type="caution">
    <text evidence="5">The sequence shown here is derived from an EMBL/GenBank/DDBJ whole genome shotgun (WGS) entry which is preliminary data.</text>
</comment>
<dbReference type="InterPro" id="IPR003439">
    <property type="entry name" value="ABC_transporter-like_ATP-bd"/>
</dbReference>
<accession>A0A917ZZE3</accession>
<dbReference type="PROSITE" id="PS50893">
    <property type="entry name" value="ABC_TRANSPORTER_2"/>
    <property type="match status" value="1"/>
</dbReference>
<dbReference type="InterPro" id="IPR017871">
    <property type="entry name" value="ABC_transporter-like_CS"/>
</dbReference>
<feature type="domain" description="ABC transporter" evidence="4">
    <location>
        <begin position="3"/>
        <end position="251"/>
    </location>
</feature>
<dbReference type="SUPFAM" id="SSF52540">
    <property type="entry name" value="P-loop containing nucleoside triphosphate hydrolases"/>
    <property type="match status" value="1"/>
</dbReference>